<dbReference type="SMART" id="SM00347">
    <property type="entry name" value="HTH_MARR"/>
    <property type="match status" value="1"/>
</dbReference>
<evidence type="ECO:0000259" key="1">
    <source>
        <dbReference type="PROSITE" id="PS50995"/>
    </source>
</evidence>
<dbReference type="Proteomes" id="UP000077384">
    <property type="component" value="Unassembled WGS sequence"/>
</dbReference>
<accession>A0A168P3Z0</accession>
<dbReference type="Gene3D" id="1.10.10.10">
    <property type="entry name" value="Winged helix-like DNA-binding domain superfamily/Winged helix DNA-binding domain"/>
    <property type="match status" value="1"/>
</dbReference>
<dbReference type="InterPro" id="IPR039422">
    <property type="entry name" value="MarR/SlyA-like"/>
</dbReference>
<dbReference type="Pfam" id="PF01047">
    <property type="entry name" value="MarR"/>
    <property type="match status" value="1"/>
</dbReference>
<feature type="domain" description="HTH marR-type" evidence="1">
    <location>
        <begin position="1"/>
        <end position="150"/>
    </location>
</feature>
<evidence type="ECO:0000313" key="3">
    <source>
        <dbReference type="EMBL" id="OBR97763.1"/>
    </source>
</evidence>
<reference evidence="2 4" key="1">
    <citation type="journal article" date="2015" name="Biotechnol. Bioeng.">
        <title>Genome sequence and phenotypic characterization of Caulobacter segnis.</title>
        <authorList>
            <person name="Patel S."/>
            <person name="Fletcher B."/>
            <person name="Scott D.C."/>
            <person name="Ely B."/>
        </authorList>
    </citation>
    <scope>NUCLEOTIDE SEQUENCE [LARGE SCALE GENOMIC DNA]</scope>
    <source>
        <strain evidence="2 4">PS02</strain>
    </source>
</reference>
<gene>
    <name evidence="2" type="primary">yusO_1</name>
    <name evidence="3" type="ORF">CLCOS_00340</name>
    <name evidence="2" type="ORF">WX73_02771</name>
</gene>
<dbReference type="EMBL" id="LROR01000014">
    <property type="protein sequence ID" value="OBR97763.1"/>
    <property type="molecule type" value="Genomic_DNA"/>
</dbReference>
<evidence type="ECO:0000313" key="4">
    <source>
        <dbReference type="Proteomes" id="UP000077384"/>
    </source>
</evidence>
<dbReference type="PANTHER" id="PTHR33164:SF99">
    <property type="entry name" value="MARR FAMILY REGULATORY PROTEIN"/>
    <property type="match status" value="1"/>
</dbReference>
<reference evidence="3 5" key="2">
    <citation type="journal article" date="2016" name="Front. Microbiol.">
        <title>Industrial Acetogenic Biocatalysts: A Comparative Metabolic and Genomic Analysis.</title>
        <authorList>
            <person name="Bengelsdorf F."/>
            <person name="Poehlein A."/>
            <person name="Sonja S."/>
            <person name="Erz C."/>
            <person name="Hummel T."/>
            <person name="Hoffmeister S."/>
            <person name="Daniel R."/>
            <person name="Durre P."/>
        </authorList>
    </citation>
    <scope>NUCLEOTIDE SEQUENCE [LARGE SCALE GENOMIC DNA]</scope>
    <source>
        <strain evidence="3 5">PTA-10522</strain>
    </source>
</reference>
<evidence type="ECO:0000313" key="5">
    <source>
        <dbReference type="Proteomes" id="UP000093694"/>
    </source>
</evidence>
<dbReference type="CDD" id="cd00090">
    <property type="entry name" value="HTH_ARSR"/>
    <property type="match status" value="1"/>
</dbReference>
<proteinExistence type="predicted"/>
<dbReference type="InterPro" id="IPR036388">
    <property type="entry name" value="WH-like_DNA-bd_sf"/>
</dbReference>
<organism evidence="2 4">
    <name type="scientific">Clostridium coskatii</name>
    <dbReference type="NCBI Taxonomy" id="1705578"/>
    <lineage>
        <taxon>Bacteria</taxon>
        <taxon>Bacillati</taxon>
        <taxon>Bacillota</taxon>
        <taxon>Clostridia</taxon>
        <taxon>Eubacteriales</taxon>
        <taxon>Clostridiaceae</taxon>
        <taxon>Clostridium</taxon>
    </lineage>
</organism>
<dbReference type="PATRIC" id="fig|1705578.3.peg.3049"/>
<dbReference type="SUPFAM" id="SSF46785">
    <property type="entry name" value="Winged helix' DNA-binding domain"/>
    <property type="match status" value="1"/>
</dbReference>
<dbReference type="InterPro" id="IPR036390">
    <property type="entry name" value="WH_DNA-bd_sf"/>
</dbReference>
<comment type="caution">
    <text evidence="2">The sequence shown here is derived from an EMBL/GenBank/DDBJ whole genome shotgun (WGS) entry which is preliminary data.</text>
</comment>
<dbReference type="AlphaFoldDB" id="A0A168P3Z0"/>
<dbReference type="Proteomes" id="UP000093694">
    <property type="component" value="Unassembled WGS sequence"/>
</dbReference>
<dbReference type="InterPro" id="IPR000835">
    <property type="entry name" value="HTH_MarR-typ"/>
</dbReference>
<evidence type="ECO:0000313" key="2">
    <source>
        <dbReference type="EMBL" id="OAA87278.1"/>
    </source>
</evidence>
<dbReference type="PANTHER" id="PTHR33164">
    <property type="entry name" value="TRANSCRIPTIONAL REGULATOR, MARR FAMILY"/>
    <property type="match status" value="1"/>
</dbReference>
<name>A0A168P3Z0_9CLOT</name>
<dbReference type="InterPro" id="IPR011991">
    <property type="entry name" value="ArsR-like_HTH"/>
</dbReference>
<dbReference type="GO" id="GO:0003700">
    <property type="term" value="F:DNA-binding transcription factor activity"/>
    <property type="evidence" value="ECO:0007669"/>
    <property type="project" value="InterPro"/>
</dbReference>
<dbReference type="EMBL" id="LITQ01000041">
    <property type="protein sequence ID" value="OAA87278.1"/>
    <property type="molecule type" value="Genomic_DNA"/>
</dbReference>
<keyword evidence="5" id="KW-1185">Reference proteome</keyword>
<protein>
    <submittedName>
        <fullName evidence="2 3">HTH-type transcriptional regulator YusO</fullName>
    </submittedName>
</protein>
<dbReference type="PROSITE" id="PS50995">
    <property type="entry name" value="HTH_MARR_2"/>
    <property type="match status" value="1"/>
</dbReference>
<dbReference type="RefSeq" id="WP_063602398.1">
    <property type="nucleotide sequence ID" value="NZ_LITQ01000041.1"/>
</dbReference>
<dbReference type="GO" id="GO:0006950">
    <property type="term" value="P:response to stress"/>
    <property type="evidence" value="ECO:0007669"/>
    <property type="project" value="TreeGrafter"/>
</dbReference>
<sequence length="152" mass="17852">MNCAKDKLLLIEDVKKDLYDFVIISRSIMNEINYEEKLSISQLFLLYLLEESESYKVSELAEKLGITPSAVTNLSNKLVESQFINRFRPEDNRRVVMISLTDKGKQFLKKMGEVKSKFLVEALWELNNDDLKNMNLSFLKLNYALQKYKNRK</sequence>
<dbReference type="PRINTS" id="PR00598">
    <property type="entry name" value="HTHMARR"/>
</dbReference>